<dbReference type="InterPro" id="IPR011009">
    <property type="entry name" value="Kinase-like_dom_sf"/>
</dbReference>
<feature type="compositionally biased region" description="Acidic residues" evidence="1">
    <location>
        <begin position="510"/>
        <end position="533"/>
    </location>
</feature>
<name>A0A4Y8DE57_9HELO</name>
<organism evidence="3 4">
    <name type="scientific">Botryotinia calthae</name>
    <dbReference type="NCBI Taxonomy" id="38488"/>
    <lineage>
        <taxon>Eukaryota</taxon>
        <taxon>Fungi</taxon>
        <taxon>Dikarya</taxon>
        <taxon>Ascomycota</taxon>
        <taxon>Pezizomycotina</taxon>
        <taxon>Leotiomycetes</taxon>
        <taxon>Helotiales</taxon>
        <taxon>Sclerotiniaceae</taxon>
        <taxon>Botryotinia</taxon>
    </lineage>
</organism>
<sequence length="1010" mass="114111">MPSISTLLRKVASKIKSKIQYKVAKSMQKKPLPSISNDASTLNVTTVNDSSNFDHGFPRTPQSAPAVVDSDSSDEVMEIPEPSEGTLEGLQQCIQSNAGSQSSSSGCSHVSKGTGSTWEYDYQEAFATYKPKVIKLCHDLGLGEPSKVERMSGGSNNRVISLSFPAKNSTNDEEYVLRICRTFFADESPRDQAAVLHHVAPVMPVPKVLAFEPTRKNAIEHPYSLQEKLRGKNAGEVYYDLPENEKIEVIDLVADIIKKLNAVKTDRPGHFVAGPSFPSFSNGPITTPTDIDITGYRFDNHGESTHMATLEKQPLVSHLIHAFKTRKQFDEDREWFHTDDLWDELSNMAKQMQTAGLFSKRDTDCVMWHWDIAFRNILIEKNTLGKWELTGLLDWDMLKSVPLVLTRAPAVWIWCDEGDRSSRWIQGLCDKETTPSRALTLQELLLKGYFEQIMQHADPNYMADTYGRGVWIRRLAHFAVHGITAIEDFDKQAQLVRDWNRYYKSFGFDTDTDTDTDDEDDEDGSNADEDETSVAEKCSSAIIGSSQTSRNSNRTKQSSVSSTSEYGQEPFDTYKLKVTQLCQDIGFGPPSNVEHMVGGSFNRVIGLTFPGQSEDQNYVLRIPRDPFEDHELHKIRDQAAILLFLKQFDFLCVPTIAAIDTTVDNVIASQFVLQKKITGQSLSDVLPTLPLVEKLELTTLVTQLLIKMEDITFEDPGVLSGTQPLPWVSTSIHQSSSPPVISGFQLDPMTVGRPYRKQGLKSFLCNIISEWKEYDSTCINYMLLWNQLLDVVKQMEQAGFFKDSDSENILWNWDICSRHILIERDDSLTPTVLGSSLASETTQTLNPDNLGGNSIESEADVENEAFQTPDGQTQLTSGGWKITGTIDWDEAMSVPRVITRVPRTWLWFDDNERTTCWDGDRELPPQRALTEDELAIKNHFDQIMQQADPNYMNDTYFRGVWIRHLFSFMQTGFRNCYQYKMVGKFVKDWKNYFDGHVLAMQESGGSELSD</sequence>
<comment type="caution">
    <text evidence="3">The sequence shown here is derived from an EMBL/GenBank/DDBJ whole genome shotgun (WGS) entry which is preliminary data.</text>
</comment>
<dbReference type="PANTHER" id="PTHR21310:SF56">
    <property type="entry name" value="AMINOGLYCOSIDE PHOSPHOTRANSFERASE DOMAIN-CONTAINING PROTEIN"/>
    <property type="match status" value="1"/>
</dbReference>
<evidence type="ECO:0000313" key="3">
    <source>
        <dbReference type="EMBL" id="TEY79504.1"/>
    </source>
</evidence>
<reference evidence="3 4" key="1">
    <citation type="submission" date="2017-11" db="EMBL/GenBank/DDBJ databases">
        <title>Comparative genomics of Botrytis spp.</title>
        <authorList>
            <person name="Valero-Jimenez C.A."/>
            <person name="Tapia P."/>
            <person name="Veloso J."/>
            <person name="Silva-Moreno E."/>
            <person name="Staats M."/>
            <person name="Valdes J.H."/>
            <person name="Van Kan J.A.L."/>
        </authorList>
    </citation>
    <scope>NUCLEOTIDE SEQUENCE [LARGE SCALE GENOMIC DNA]</scope>
    <source>
        <strain evidence="3 4">MUCL2830</strain>
    </source>
</reference>
<dbReference type="InterPro" id="IPR051678">
    <property type="entry name" value="AGP_Transferase"/>
</dbReference>
<gene>
    <name evidence="3" type="ORF">BOTCAL_0044g00370</name>
</gene>
<accession>A0A4Y8DE57</accession>
<feature type="domain" description="Aminoglycoside phosphotransferase" evidence="2">
    <location>
        <begin position="151"/>
        <end position="420"/>
    </location>
</feature>
<dbReference type="InterPro" id="IPR002575">
    <property type="entry name" value="Aminoglycoside_PTrfase"/>
</dbReference>
<keyword evidence="4" id="KW-1185">Reference proteome</keyword>
<dbReference type="EMBL" id="PHWZ01000044">
    <property type="protein sequence ID" value="TEY79504.1"/>
    <property type="molecule type" value="Genomic_DNA"/>
</dbReference>
<feature type="region of interest" description="Disordered" evidence="1">
    <location>
        <begin position="510"/>
        <end position="567"/>
    </location>
</feature>
<evidence type="ECO:0000313" key="4">
    <source>
        <dbReference type="Proteomes" id="UP000297299"/>
    </source>
</evidence>
<proteinExistence type="predicted"/>
<dbReference type="Proteomes" id="UP000297299">
    <property type="component" value="Unassembled WGS sequence"/>
</dbReference>
<evidence type="ECO:0000259" key="2">
    <source>
        <dbReference type="Pfam" id="PF01636"/>
    </source>
</evidence>
<dbReference type="SUPFAM" id="SSF56112">
    <property type="entry name" value="Protein kinase-like (PK-like)"/>
    <property type="match status" value="2"/>
</dbReference>
<dbReference type="AlphaFoldDB" id="A0A4Y8DE57"/>
<protein>
    <recommendedName>
        <fullName evidence="2">Aminoglycoside phosphotransferase domain-containing protein</fullName>
    </recommendedName>
</protein>
<feature type="region of interest" description="Disordered" evidence="1">
    <location>
        <begin position="26"/>
        <end position="86"/>
    </location>
</feature>
<dbReference type="PANTHER" id="PTHR21310">
    <property type="entry name" value="AMINOGLYCOSIDE PHOSPHOTRANSFERASE-RELATED-RELATED"/>
    <property type="match status" value="1"/>
</dbReference>
<feature type="compositionally biased region" description="Polar residues" evidence="1">
    <location>
        <begin position="34"/>
        <end position="53"/>
    </location>
</feature>
<feature type="compositionally biased region" description="Polar residues" evidence="1">
    <location>
        <begin position="542"/>
        <end position="566"/>
    </location>
</feature>
<dbReference type="OrthoDB" id="2968323at2759"/>
<dbReference type="Pfam" id="PF01636">
    <property type="entry name" value="APH"/>
    <property type="match status" value="1"/>
</dbReference>
<evidence type="ECO:0000256" key="1">
    <source>
        <dbReference type="SAM" id="MobiDB-lite"/>
    </source>
</evidence>